<evidence type="ECO:0000256" key="8">
    <source>
        <dbReference type="ARBA" id="ARBA00023032"/>
    </source>
</evidence>
<dbReference type="AlphaFoldDB" id="A0A251XBS4"/>
<evidence type="ECO:0000256" key="9">
    <source>
        <dbReference type="ARBA" id="ARBA00023136"/>
    </source>
</evidence>
<comment type="subcellular location">
    <subcellularLocation>
        <location evidence="11">Cell inner membrane</location>
        <topology evidence="11">Multi-pass membrane protein</topology>
    </subcellularLocation>
    <subcellularLocation>
        <location evidence="1">Membrane</location>
        <topology evidence="1">Multi-pass membrane protein</topology>
    </subcellularLocation>
</comment>
<feature type="transmembrane region" description="Helical" evidence="11">
    <location>
        <begin position="135"/>
        <end position="154"/>
    </location>
</feature>
<name>A0A251XBS4_9GAMM</name>
<keyword evidence="2 11" id="KW-0813">Transport</keyword>
<keyword evidence="13" id="KW-1185">Reference proteome</keyword>
<proteinExistence type="inferred from homology"/>
<gene>
    <name evidence="11" type="primary">cysZ</name>
    <name evidence="12" type="ORF">TPSD3_04115</name>
</gene>
<evidence type="ECO:0000256" key="4">
    <source>
        <dbReference type="ARBA" id="ARBA00022519"/>
    </source>
</evidence>
<dbReference type="GO" id="GO:0019344">
    <property type="term" value="P:cysteine biosynthetic process"/>
    <property type="evidence" value="ECO:0007669"/>
    <property type="project" value="UniProtKB-UniRule"/>
</dbReference>
<keyword evidence="8 11" id="KW-0764">Sulfate transport</keyword>
<keyword evidence="4 11" id="KW-0997">Cell inner membrane</keyword>
<accession>A0A251XBS4</accession>
<dbReference type="InterPro" id="IPR050480">
    <property type="entry name" value="CysZ-like"/>
</dbReference>
<evidence type="ECO:0000256" key="11">
    <source>
        <dbReference type="HAMAP-Rule" id="MF_00468"/>
    </source>
</evidence>
<evidence type="ECO:0000256" key="2">
    <source>
        <dbReference type="ARBA" id="ARBA00022448"/>
    </source>
</evidence>
<dbReference type="EMBL" id="MSLT01000006">
    <property type="protein sequence ID" value="OUD15784.1"/>
    <property type="molecule type" value="Genomic_DNA"/>
</dbReference>
<protein>
    <recommendedName>
        <fullName evidence="11">Sulfate transporter CysZ</fullName>
    </recommendedName>
</protein>
<keyword evidence="5 11" id="KW-0028">Amino-acid biosynthesis</keyword>
<keyword evidence="3 11" id="KW-1003">Cell membrane</keyword>
<dbReference type="PANTHER" id="PTHR37468">
    <property type="entry name" value="SULFATE TRANSPORTER CYSZ"/>
    <property type="match status" value="1"/>
</dbReference>
<evidence type="ECO:0000256" key="3">
    <source>
        <dbReference type="ARBA" id="ARBA00022475"/>
    </source>
</evidence>
<evidence type="ECO:0000313" key="13">
    <source>
        <dbReference type="Proteomes" id="UP000194798"/>
    </source>
</evidence>
<evidence type="ECO:0000256" key="10">
    <source>
        <dbReference type="ARBA" id="ARBA00023192"/>
    </source>
</evidence>
<dbReference type="InterPro" id="IPR022985">
    <property type="entry name" value="Sulfate_CysZ"/>
</dbReference>
<dbReference type="HAMAP" id="MF_00468">
    <property type="entry name" value="CysZ"/>
    <property type="match status" value="1"/>
</dbReference>
<dbReference type="NCBIfam" id="NF003433">
    <property type="entry name" value="PRK04949.1"/>
    <property type="match status" value="1"/>
</dbReference>
<organism evidence="12 13">
    <name type="scientific">Thioflexithrix psekupsensis</name>
    <dbReference type="NCBI Taxonomy" id="1570016"/>
    <lineage>
        <taxon>Bacteria</taxon>
        <taxon>Pseudomonadati</taxon>
        <taxon>Pseudomonadota</taxon>
        <taxon>Gammaproteobacteria</taxon>
        <taxon>Thiotrichales</taxon>
        <taxon>Thioflexithrix</taxon>
    </lineage>
</organism>
<feature type="transmembrane region" description="Helical" evidence="11">
    <location>
        <begin position="63"/>
        <end position="88"/>
    </location>
</feature>
<dbReference type="InterPro" id="IPR059112">
    <property type="entry name" value="CysZ/EI24"/>
</dbReference>
<evidence type="ECO:0000256" key="6">
    <source>
        <dbReference type="ARBA" id="ARBA00022692"/>
    </source>
</evidence>
<comment type="caution">
    <text evidence="12">The sequence shown here is derived from an EMBL/GenBank/DDBJ whole genome shotgun (WGS) entry which is preliminary data.</text>
</comment>
<feature type="transmembrane region" description="Helical" evidence="11">
    <location>
        <begin position="23"/>
        <end position="43"/>
    </location>
</feature>
<feature type="transmembrane region" description="Helical" evidence="11">
    <location>
        <begin position="197"/>
        <end position="225"/>
    </location>
</feature>
<keyword evidence="9 11" id="KW-0472">Membrane</keyword>
<sequence length="247" mass="28245">MFKGIHYFLAGLGLIFKPKIRPFVFIPLLINVLIFSILIYYGWQQYQQGIAWLTAQLPTWLAWLEVVLIPLFIIAALVVVFFTFTLVANFVSSPFNGLLAEAVEKRLTGEELPATSWSQIIKTIPSVLMTEINKLLYYLRWVILILLLSFIPVINLLTPFLWLILGAWMLVLQYMDYPMGNHGIKLKQQRQLLSHHLLMSLSFGGVVLAAMLIPFLNLLIMPAAIAGATQFWVMEFRPSHRTDTNSH</sequence>
<dbReference type="GO" id="GO:0009675">
    <property type="term" value="F:high-affinity sulfate:proton symporter activity"/>
    <property type="evidence" value="ECO:0007669"/>
    <property type="project" value="TreeGrafter"/>
</dbReference>
<evidence type="ECO:0000313" key="12">
    <source>
        <dbReference type="EMBL" id="OUD15784.1"/>
    </source>
</evidence>
<comment type="function">
    <text evidence="11">High affinity, high specificity proton-dependent sulfate transporter, which mediates sulfate uptake. Provides the sulfur source for the cysteine synthesis pathway.</text>
</comment>
<evidence type="ECO:0000256" key="1">
    <source>
        <dbReference type="ARBA" id="ARBA00004141"/>
    </source>
</evidence>
<keyword evidence="10 11" id="KW-0198">Cysteine biosynthesis</keyword>
<dbReference type="GO" id="GO:0005886">
    <property type="term" value="C:plasma membrane"/>
    <property type="evidence" value="ECO:0007669"/>
    <property type="project" value="UniProtKB-SubCell"/>
</dbReference>
<dbReference type="GO" id="GO:0000103">
    <property type="term" value="P:sulfate assimilation"/>
    <property type="evidence" value="ECO:0007669"/>
    <property type="project" value="InterPro"/>
</dbReference>
<dbReference type="PANTHER" id="PTHR37468:SF1">
    <property type="entry name" value="SULFATE TRANSPORTER CYSZ"/>
    <property type="match status" value="1"/>
</dbReference>
<evidence type="ECO:0000256" key="7">
    <source>
        <dbReference type="ARBA" id="ARBA00022989"/>
    </source>
</evidence>
<keyword evidence="6 11" id="KW-0812">Transmembrane</keyword>
<dbReference type="Proteomes" id="UP000194798">
    <property type="component" value="Unassembled WGS sequence"/>
</dbReference>
<evidence type="ECO:0000256" key="5">
    <source>
        <dbReference type="ARBA" id="ARBA00022605"/>
    </source>
</evidence>
<keyword evidence="7 11" id="KW-1133">Transmembrane helix</keyword>
<dbReference type="Pfam" id="PF07264">
    <property type="entry name" value="EI24"/>
    <property type="match status" value="1"/>
</dbReference>
<reference evidence="12 13" key="1">
    <citation type="submission" date="2016-12" db="EMBL/GenBank/DDBJ databases">
        <title>Thioflexothrix psekupsii D3 genome sequencing and assembly.</title>
        <authorList>
            <person name="Fomenkov A."/>
            <person name="Vincze T."/>
            <person name="Grabovich M."/>
            <person name="Anton B.P."/>
            <person name="Dubinina G."/>
            <person name="Orlova M."/>
            <person name="Belousova E."/>
            <person name="Roberts R.J."/>
        </authorList>
    </citation>
    <scope>NUCLEOTIDE SEQUENCE [LARGE SCALE GENOMIC DNA]</scope>
    <source>
        <strain evidence="12">D3</strain>
    </source>
</reference>
<comment type="similarity">
    <text evidence="11">Belongs to the CysZ family.</text>
</comment>